<dbReference type="Proteomes" id="UP000029738">
    <property type="component" value="Unassembled WGS sequence"/>
</dbReference>
<dbReference type="EMBL" id="JHEG02000058">
    <property type="protein sequence ID" value="KIE08515.1"/>
    <property type="molecule type" value="Genomic_DNA"/>
</dbReference>
<dbReference type="InterPro" id="IPR011576">
    <property type="entry name" value="Pyridox_Oxase_N"/>
</dbReference>
<gene>
    <name evidence="3" type="ORF">DA73_0228570</name>
    <name evidence="2" type="ORF">DA73_0400039770</name>
</gene>
<feature type="domain" description="Pyridoxamine 5'-phosphate oxidase N-terminal" evidence="1">
    <location>
        <begin position="31"/>
        <end position="130"/>
    </location>
</feature>
<dbReference type="InterPro" id="IPR012349">
    <property type="entry name" value="Split_barrel_FMN-bd"/>
</dbReference>
<feature type="domain" description="Pyridoxamine 5'-phosphate oxidase N-terminal" evidence="1">
    <location>
        <begin position="169"/>
        <end position="269"/>
    </location>
</feature>
<dbReference type="OrthoDB" id="9796486at2"/>
<dbReference type="Gene3D" id="2.30.110.10">
    <property type="entry name" value="Electron Transport, Fmn-binding Protein, Chain A"/>
    <property type="match status" value="2"/>
</dbReference>
<dbReference type="STRING" id="1479485.DA73_0228570"/>
<dbReference type="PANTHER" id="PTHR42815">
    <property type="entry name" value="FAD-BINDING, PUTATIVE (AFU_ORTHOLOGUE AFUA_6G07600)-RELATED"/>
    <property type="match status" value="1"/>
</dbReference>
<dbReference type="Pfam" id="PF01243">
    <property type="entry name" value="PNPOx_N"/>
    <property type="match status" value="2"/>
</dbReference>
<evidence type="ECO:0000313" key="3">
    <source>
        <dbReference type="EMBL" id="KIE08515.1"/>
    </source>
</evidence>
<evidence type="ECO:0000313" key="2">
    <source>
        <dbReference type="EMBL" id="KAF3883849.1"/>
    </source>
</evidence>
<evidence type="ECO:0000259" key="1">
    <source>
        <dbReference type="Pfam" id="PF01243"/>
    </source>
</evidence>
<accession>A0A0C1R8C3</accession>
<reference evidence="2" key="2">
    <citation type="submission" date="2019-11" db="EMBL/GenBank/DDBJ databases">
        <title>Improved Assembly of Tolypothrix boutellei genome.</title>
        <authorList>
            <person name="Sarangi A.N."/>
            <person name="Mukherjee M."/>
            <person name="Ghosh S."/>
            <person name="Singh D."/>
            <person name="Das A."/>
            <person name="Kant S."/>
            <person name="Prusty A."/>
            <person name="Tripathy S."/>
        </authorList>
    </citation>
    <scope>NUCLEOTIDE SEQUENCE</scope>
    <source>
        <strain evidence="2">VB521301</strain>
    </source>
</reference>
<dbReference type="SUPFAM" id="SSF50475">
    <property type="entry name" value="FMN-binding split barrel"/>
    <property type="match status" value="2"/>
</dbReference>
<dbReference type="EMBL" id="JHEG04000002">
    <property type="protein sequence ID" value="KAF3883849.1"/>
    <property type="molecule type" value="Genomic_DNA"/>
</dbReference>
<protein>
    <submittedName>
        <fullName evidence="3">Pyridoxamine 5-phosphate oxidase</fullName>
    </submittedName>
</protein>
<dbReference type="PANTHER" id="PTHR42815:SF2">
    <property type="entry name" value="FAD-BINDING, PUTATIVE (AFU_ORTHOLOGUE AFUA_6G07600)-RELATED"/>
    <property type="match status" value="1"/>
</dbReference>
<dbReference type="AlphaFoldDB" id="A0A0C1R8C3"/>
<organism evidence="3">
    <name type="scientific">Tolypothrix bouteillei VB521301</name>
    <dbReference type="NCBI Taxonomy" id="1479485"/>
    <lineage>
        <taxon>Bacteria</taxon>
        <taxon>Bacillati</taxon>
        <taxon>Cyanobacteriota</taxon>
        <taxon>Cyanophyceae</taxon>
        <taxon>Nostocales</taxon>
        <taxon>Tolypothrichaceae</taxon>
        <taxon>Tolypothrix</taxon>
    </lineage>
</organism>
<reference evidence="3" key="1">
    <citation type="journal article" date="2015" name="Genome Announc.">
        <title>Draft Genome Sequence of Tolypothrix boutellei Strain VB521301.</title>
        <authorList>
            <person name="Chandrababunaidu M.M."/>
            <person name="Singh D."/>
            <person name="Sen D."/>
            <person name="Bhan S."/>
            <person name="Das S."/>
            <person name="Gupta A."/>
            <person name="Adhikary S.P."/>
            <person name="Tripathy S."/>
        </authorList>
    </citation>
    <scope>NUCLEOTIDE SEQUENCE</scope>
    <source>
        <strain evidence="3">VB521301</strain>
    </source>
</reference>
<dbReference type="RefSeq" id="WP_038090102.1">
    <property type="nucleotide sequence ID" value="NZ_JHEG04000002.1"/>
</dbReference>
<evidence type="ECO:0000313" key="4">
    <source>
        <dbReference type="Proteomes" id="UP000029738"/>
    </source>
</evidence>
<sequence>MTFHSGEIAIQNKAGVREEAQRLCQTIGNLIKPAAQEFLKNQQLAVASTVNAKGRVWASLLTGDSSFVRVLSEQTIEIHPTFLTRDLLTQNLASHNTIGLLVIDFANRRRLRLNGKATLQSDGKIYVELKQVFFNCPKYIQLRHIETKLAESLKQPEILTRDVLSQTDESWITQADTFFIASYHPEFGNDASHRGGCPGFVRVINSHKLLFPDYAGNNMFQTFGNLQVNPHAGLLFVNFESGHTLQLTGQAKVIWDAEKLSEFAGAKRLVEFEIEQVLESRNACPFRWKFGEYSPVNPS</sequence>
<comment type="caution">
    <text evidence="3">The sequence shown here is derived from an EMBL/GenBank/DDBJ whole genome shotgun (WGS) entry which is preliminary data.</text>
</comment>
<keyword evidence="4" id="KW-1185">Reference proteome</keyword>
<proteinExistence type="predicted"/>
<name>A0A0C1R8C3_9CYAN</name>